<comment type="caution">
    <text evidence="6">The sequence shown here is derived from an EMBL/GenBank/DDBJ whole genome shotgun (WGS) entry which is preliminary data.</text>
</comment>
<dbReference type="PATRIC" id="fig|1807.14.peg.5117"/>
<reference evidence="6 7" key="1">
    <citation type="journal article" date="2015" name="Genome Biol. Evol.">
        <title>Characterization of Three Mycobacterium spp. with Potential Use in Bioremediation by Genome Sequencing and Comparative Genomics.</title>
        <authorList>
            <person name="Das S."/>
            <person name="Pettersson B.M."/>
            <person name="Behra P.R."/>
            <person name="Ramesh M."/>
            <person name="Dasgupta S."/>
            <person name="Bhattacharya A."/>
            <person name="Kirsebom L.A."/>
        </authorList>
    </citation>
    <scope>NUCLEOTIDE SEQUENCE [LARGE SCALE GENOMIC DNA]</scope>
    <source>
        <strain evidence="6 7">DSM 44075</strain>
    </source>
</reference>
<proteinExistence type="inferred from homology"/>
<dbReference type="GO" id="GO:0016811">
    <property type="term" value="F:hydrolase activity, acting on carbon-nitrogen (but not peptide) bonds, in linear amides"/>
    <property type="evidence" value="ECO:0007669"/>
    <property type="project" value="TreeGrafter"/>
</dbReference>
<evidence type="ECO:0000256" key="4">
    <source>
        <dbReference type="ARBA" id="ARBA00022833"/>
    </source>
</evidence>
<comment type="cofactor">
    <cofactor evidence="1">
        <name>Zn(2+)</name>
        <dbReference type="ChEBI" id="CHEBI:29105"/>
    </cofactor>
</comment>
<dbReference type="EMBL" id="JYNU01000058">
    <property type="protein sequence ID" value="KMO68078.1"/>
    <property type="molecule type" value="Genomic_DNA"/>
</dbReference>
<dbReference type="Proteomes" id="UP000036313">
    <property type="component" value="Unassembled WGS sequence"/>
</dbReference>
<evidence type="ECO:0000256" key="1">
    <source>
        <dbReference type="ARBA" id="ARBA00001947"/>
    </source>
</evidence>
<evidence type="ECO:0000256" key="2">
    <source>
        <dbReference type="ARBA" id="ARBA00022723"/>
    </source>
</evidence>
<dbReference type="GO" id="GO:0009231">
    <property type="term" value="P:riboflavin biosynthetic process"/>
    <property type="evidence" value="ECO:0007669"/>
    <property type="project" value="TreeGrafter"/>
</dbReference>
<protein>
    <submittedName>
        <fullName evidence="6">Creatinine amidohydrolase</fullName>
        <ecNumber evidence="6">3.5.2.10</ecNumber>
    </submittedName>
</protein>
<comment type="similarity">
    <text evidence="5">Belongs to the creatininase superfamily.</text>
</comment>
<dbReference type="GO" id="GO:0046872">
    <property type="term" value="F:metal ion binding"/>
    <property type="evidence" value="ECO:0007669"/>
    <property type="project" value="UniProtKB-KW"/>
</dbReference>
<dbReference type="AlphaFoldDB" id="A0A0J6VF07"/>
<accession>A0A0J6VF07</accession>
<dbReference type="InterPro" id="IPR024087">
    <property type="entry name" value="Creatininase-like_sf"/>
</dbReference>
<dbReference type="SUPFAM" id="SSF102215">
    <property type="entry name" value="Creatininase"/>
    <property type="match status" value="1"/>
</dbReference>
<dbReference type="EC" id="3.5.2.10" evidence="6"/>
<evidence type="ECO:0000313" key="7">
    <source>
        <dbReference type="Proteomes" id="UP000036313"/>
    </source>
</evidence>
<keyword evidence="3 6" id="KW-0378">Hydrolase</keyword>
<keyword evidence="2" id="KW-0479">Metal-binding</keyword>
<dbReference type="PANTHER" id="PTHR35005:SF1">
    <property type="entry name" value="2-AMINO-5-FORMYLAMINO-6-RIBOSYLAMINOPYRIMIDIN-4(3H)-ONE 5'-MONOPHOSPHATE DEFORMYLASE"/>
    <property type="match status" value="1"/>
</dbReference>
<gene>
    <name evidence="6" type="primary">crnA_2</name>
    <name evidence="6" type="ORF">MOBUDSM44075_05076</name>
</gene>
<sequence>MSPVVSNRWEEHTSTQLAQRLADDPECVALIPVGATEQHGPHLPVGTDTILATAVADAAAGDLALVLPPIAYGSSMFHGSALAGTVAFSGEETAATAYRVARACVDSGVRRVLFVNGHVGNAAALWIACDHFRRDLPQARIGVMQWWDLTADIAQRATADALDWHANAAETSLMLAVRPELVDVDAMAHADDPDRTEGLVFRYPVGSVSTNGVTGHPSRASKSFGLELWRDVVTAARDVVARAHVEQPPLN</sequence>
<dbReference type="InterPro" id="IPR003785">
    <property type="entry name" value="Creatininase/forma_Hydrolase"/>
</dbReference>
<dbReference type="Gene3D" id="3.40.50.10310">
    <property type="entry name" value="Creatininase"/>
    <property type="match status" value="1"/>
</dbReference>
<evidence type="ECO:0000256" key="5">
    <source>
        <dbReference type="ARBA" id="ARBA00024029"/>
    </source>
</evidence>
<organism evidence="6 7">
    <name type="scientific">Mycolicibacterium obuense</name>
    <dbReference type="NCBI Taxonomy" id="1807"/>
    <lineage>
        <taxon>Bacteria</taxon>
        <taxon>Bacillati</taxon>
        <taxon>Actinomycetota</taxon>
        <taxon>Actinomycetes</taxon>
        <taxon>Mycobacteriales</taxon>
        <taxon>Mycobacteriaceae</taxon>
        <taxon>Mycolicibacterium</taxon>
    </lineage>
</organism>
<evidence type="ECO:0000313" key="6">
    <source>
        <dbReference type="EMBL" id="KMO68078.1"/>
    </source>
</evidence>
<dbReference type="PANTHER" id="PTHR35005">
    <property type="entry name" value="3-DEHYDRO-SCYLLO-INOSOSE HYDROLASE"/>
    <property type="match status" value="1"/>
</dbReference>
<dbReference type="GO" id="GO:0047789">
    <property type="term" value="F:creatininase activity"/>
    <property type="evidence" value="ECO:0007669"/>
    <property type="project" value="UniProtKB-EC"/>
</dbReference>
<dbReference type="Pfam" id="PF02633">
    <property type="entry name" value="Creatininase"/>
    <property type="match status" value="1"/>
</dbReference>
<keyword evidence="4" id="KW-0862">Zinc</keyword>
<name>A0A0J6VF07_9MYCO</name>
<evidence type="ECO:0000256" key="3">
    <source>
        <dbReference type="ARBA" id="ARBA00022801"/>
    </source>
</evidence>